<accession>A0AAN9XH77</accession>
<proteinExistence type="predicted"/>
<evidence type="ECO:0000313" key="3">
    <source>
        <dbReference type="Proteomes" id="UP001386955"/>
    </source>
</evidence>
<keyword evidence="3" id="KW-1185">Reference proteome</keyword>
<evidence type="ECO:0000313" key="2">
    <source>
        <dbReference type="EMBL" id="KAK7392016.1"/>
    </source>
</evidence>
<feature type="compositionally biased region" description="Acidic residues" evidence="1">
    <location>
        <begin position="127"/>
        <end position="144"/>
    </location>
</feature>
<protein>
    <submittedName>
        <fullName evidence="2">Uncharacterized protein</fullName>
    </submittedName>
</protein>
<dbReference type="Proteomes" id="UP001386955">
    <property type="component" value="Unassembled WGS sequence"/>
</dbReference>
<sequence>MIVLIRKHNPNLGKNAKTSTNKPLQNLQDNSFNPLKNNQRSAKKSMLDKEVHPIFLVLNQFSNIGTKKKRPRPSLSSFKPIDISKLLENTFRIVANSTDREKNSVAANSIALNLKQDPKLDDHMESSDLEDKDEQYSSEENMEV</sequence>
<feature type="compositionally biased region" description="Polar residues" evidence="1">
    <location>
        <begin position="16"/>
        <end position="35"/>
    </location>
</feature>
<gene>
    <name evidence="2" type="ORF">VNO78_20442</name>
</gene>
<dbReference type="AlphaFoldDB" id="A0AAN9XH77"/>
<reference evidence="2 3" key="1">
    <citation type="submission" date="2024-01" db="EMBL/GenBank/DDBJ databases">
        <title>The genomes of 5 underutilized Papilionoideae crops provide insights into root nodulation and disease resistanc.</title>
        <authorList>
            <person name="Jiang F."/>
        </authorList>
    </citation>
    <scope>NUCLEOTIDE SEQUENCE [LARGE SCALE GENOMIC DNA]</scope>
    <source>
        <strain evidence="2">DUOXIRENSHENG_FW03</strain>
        <tissue evidence="2">Leaves</tissue>
    </source>
</reference>
<name>A0AAN9XH77_PSOTE</name>
<feature type="region of interest" description="Disordered" evidence="1">
    <location>
        <begin position="115"/>
        <end position="144"/>
    </location>
</feature>
<feature type="region of interest" description="Disordered" evidence="1">
    <location>
        <begin position="7"/>
        <end position="35"/>
    </location>
</feature>
<organism evidence="2 3">
    <name type="scientific">Psophocarpus tetragonolobus</name>
    <name type="common">Winged bean</name>
    <name type="synonym">Dolichos tetragonolobus</name>
    <dbReference type="NCBI Taxonomy" id="3891"/>
    <lineage>
        <taxon>Eukaryota</taxon>
        <taxon>Viridiplantae</taxon>
        <taxon>Streptophyta</taxon>
        <taxon>Embryophyta</taxon>
        <taxon>Tracheophyta</taxon>
        <taxon>Spermatophyta</taxon>
        <taxon>Magnoliopsida</taxon>
        <taxon>eudicotyledons</taxon>
        <taxon>Gunneridae</taxon>
        <taxon>Pentapetalae</taxon>
        <taxon>rosids</taxon>
        <taxon>fabids</taxon>
        <taxon>Fabales</taxon>
        <taxon>Fabaceae</taxon>
        <taxon>Papilionoideae</taxon>
        <taxon>50 kb inversion clade</taxon>
        <taxon>NPAAA clade</taxon>
        <taxon>indigoferoid/millettioid clade</taxon>
        <taxon>Phaseoleae</taxon>
        <taxon>Psophocarpus</taxon>
    </lineage>
</organism>
<feature type="compositionally biased region" description="Basic and acidic residues" evidence="1">
    <location>
        <begin position="116"/>
        <end position="126"/>
    </location>
</feature>
<comment type="caution">
    <text evidence="2">The sequence shown here is derived from an EMBL/GenBank/DDBJ whole genome shotgun (WGS) entry which is preliminary data.</text>
</comment>
<dbReference type="EMBL" id="JAYMYS010000005">
    <property type="protein sequence ID" value="KAK7392016.1"/>
    <property type="molecule type" value="Genomic_DNA"/>
</dbReference>
<evidence type="ECO:0000256" key="1">
    <source>
        <dbReference type="SAM" id="MobiDB-lite"/>
    </source>
</evidence>